<proteinExistence type="predicted"/>
<sequence>MKQHRSLLASLLLFFVSAALLRAESVVATPDVDALSPAGGEVELTVIVDYGSPPTAMGLQVNLPKGWSFGGLTAGPTPPQIVPPAGTTDKVELAWTSAPAGGAEFKLKLAYPAGAGGTSLTGHAELRRDGKKLELKLHVPLG</sequence>
<keyword evidence="3" id="KW-1185">Reference proteome</keyword>
<dbReference type="RefSeq" id="WP_221031680.1">
    <property type="nucleotide sequence ID" value="NZ_CP139781.1"/>
</dbReference>
<organism evidence="2 3">
    <name type="scientific">Actomonas aquatica</name>
    <dbReference type="NCBI Taxonomy" id="2866162"/>
    <lineage>
        <taxon>Bacteria</taxon>
        <taxon>Pseudomonadati</taxon>
        <taxon>Verrucomicrobiota</taxon>
        <taxon>Opitutia</taxon>
        <taxon>Opitutales</taxon>
        <taxon>Opitutaceae</taxon>
        <taxon>Actomonas</taxon>
    </lineage>
</organism>
<dbReference type="Proteomes" id="UP000738431">
    <property type="component" value="Chromosome"/>
</dbReference>
<accession>A0ABZ1C778</accession>
<reference evidence="2 3" key="2">
    <citation type="submission" date="2023-12" db="EMBL/GenBank/DDBJ databases">
        <title>Description of an unclassified Opitutus bacterium of Verrucomicrobiota.</title>
        <authorList>
            <person name="Zhang D.-F."/>
        </authorList>
    </citation>
    <scope>NUCLEOTIDE SEQUENCE [LARGE SCALE GENOMIC DNA]</scope>
    <source>
        <strain evidence="2 3">WL0086</strain>
    </source>
</reference>
<name>A0ABZ1C778_9BACT</name>
<keyword evidence="1" id="KW-0732">Signal</keyword>
<protein>
    <recommendedName>
        <fullName evidence="4">Alpha-galactosidase NEW3 domain-containing protein</fullName>
    </recommendedName>
</protein>
<feature type="signal peptide" evidence="1">
    <location>
        <begin position="1"/>
        <end position="28"/>
    </location>
</feature>
<feature type="chain" id="PRO_5046527739" description="Alpha-galactosidase NEW3 domain-containing protein" evidence="1">
    <location>
        <begin position="29"/>
        <end position="142"/>
    </location>
</feature>
<evidence type="ECO:0000256" key="1">
    <source>
        <dbReference type="SAM" id="SignalP"/>
    </source>
</evidence>
<reference evidence="2 3" key="1">
    <citation type="submission" date="2021-08" db="EMBL/GenBank/DDBJ databases">
        <authorList>
            <person name="Zhang D."/>
            <person name="Zhang A."/>
            <person name="Wang L."/>
        </authorList>
    </citation>
    <scope>NUCLEOTIDE SEQUENCE [LARGE SCALE GENOMIC DNA]</scope>
    <source>
        <strain evidence="2 3">WL0086</strain>
    </source>
</reference>
<evidence type="ECO:0000313" key="2">
    <source>
        <dbReference type="EMBL" id="WRQ86175.1"/>
    </source>
</evidence>
<gene>
    <name evidence="2" type="ORF">K1X11_015275</name>
</gene>
<dbReference type="EMBL" id="CP139781">
    <property type="protein sequence ID" value="WRQ86175.1"/>
    <property type="molecule type" value="Genomic_DNA"/>
</dbReference>
<evidence type="ECO:0000313" key="3">
    <source>
        <dbReference type="Proteomes" id="UP000738431"/>
    </source>
</evidence>
<evidence type="ECO:0008006" key="4">
    <source>
        <dbReference type="Google" id="ProtNLM"/>
    </source>
</evidence>